<dbReference type="InterPro" id="IPR011527">
    <property type="entry name" value="ABC1_TM_dom"/>
</dbReference>
<dbReference type="GO" id="GO:0140359">
    <property type="term" value="F:ABC-type transporter activity"/>
    <property type="evidence" value="ECO:0007669"/>
    <property type="project" value="InterPro"/>
</dbReference>
<feature type="compositionally biased region" description="Basic residues" evidence="11">
    <location>
        <begin position="1"/>
        <end position="10"/>
    </location>
</feature>
<evidence type="ECO:0000256" key="4">
    <source>
        <dbReference type="ARBA" id="ARBA00022741"/>
    </source>
</evidence>
<dbReference type="PROSITE" id="PS00211">
    <property type="entry name" value="ABC_TRANSPORTER_1"/>
    <property type="match status" value="1"/>
</dbReference>
<dbReference type="Pfam" id="PF00005">
    <property type="entry name" value="ABC_tran"/>
    <property type="match status" value="1"/>
</dbReference>
<feature type="region of interest" description="Disordered" evidence="11">
    <location>
        <begin position="1"/>
        <end position="22"/>
    </location>
</feature>
<keyword evidence="2" id="KW-0813">Transport</keyword>
<evidence type="ECO:0000259" key="14">
    <source>
        <dbReference type="PROSITE" id="PS50929"/>
    </source>
</evidence>
<evidence type="ECO:0000256" key="5">
    <source>
        <dbReference type="ARBA" id="ARBA00022840"/>
    </source>
</evidence>
<dbReference type="GO" id="GO:0016887">
    <property type="term" value="F:ATP hydrolysis activity"/>
    <property type="evidence" value="ECO:0007669"/>
    <property type="project" value="InterPro"/>
</dbReference>
<evidence type="ECO:0000259" key="13">
    <source>
        <dbReference type="PROSITE" id="PS50893"/>
    </source>
</evidence>
<comment type="function">
    <text evidence="8">ABC transporter involved in fatty acid import. Transmembrane domains (TMD) form a pore in the membrane and the ATP-binding domain (NBD) is responsible for energy generation.</text>
</comment>
<evidence type="ECO:0000256" key="7">
    <source>
        <dbReference type="ARBA" id="ARBA00023136"/>
    </source>
</evidence>
<reference evidence="15 16" key="1">
    <citation type="submission" date="2007-01" db="EMBL/GenBank/DDBJ databases">
        <title>Draft genome sequence of Collinsella aerofaciens (ATCC 25986).</title>
        <authorList>
            <person name="Sudarsanam P."/>
            <person name="Ley R."/>
            <person name="Guruge J."/>
            <person name="Turnbaugh P.J."/>
            <person name="Mahowald M."/>
            <person name="Liep D."/>
            <person name="Gordon J."/>
        </authorList>
    </citation>
    <scope>NUCLEOTIDE SEQUENCE [LARGE SCALE GENOMIC DNA]</scope>
    <source>
        <strain evidence="16">ATCC 25986 / DSM 3979 / JCM 10188 / KCTC 3647 / NCTC 11838 / VPI 1003</strain>
    </source>
</reference>
<reference evidence="15 16" key="2">
    <citation type="submission" date="2007-04" db="EMBL/GenBank/DDBJ databases">
        <authorList>
            <person name="Fulton L."/>
            <person name="Clifton S."/>
            <person name="Fulton B."/>
            <person name="Xu J."/>
            <person name="Minx P."/>
            <person name="Mardis E.R."/>
            <person name="Wilson R.K."/>
        </authorList>
    </citation>
    <scope>NUCLEOTIDE SEQUENCE [LARGE SCALE GENOMIC DNA]</scope>
    <source>
        <strain evidence="16">ATCC 25986 / DSM 3979 / JCM 10188 / KCTC 3647 / NCTC 11838 / VPI 1003</strain>
    </source>
</reference>
<proteinExistence type="inferred from homology"/>
<evidence type="ECO:0000256" key="1">
    <source>
        <dbReference type="ARBA" id="ARBA00004651"/>
    </source>
</evidence>
<dbReference type="PANTHER" id="PTHR24221">
    <property type="entry name" value="ATP-BINDING CASSETTE SUB-FAMILY B"/>
    <property type="match status" value="1"/>
</dbReference>
<evidence type="ECO:0000256" key="12">
    <source>
        <dbReference type="SAM" id="Phobius"/>
    </source>
</evidence>
<feature type="transmembrane region" description="Helical" evidence="12">
    <location>
        <begin position="42"/>
        <end position="67"/>
    </location>
</feature>
<feature type="transmembrane region" description="Helical" evidence="12">
    <location>
        <begin position="161"/>
        <end position="184"/>
    </location>
</feature>
<dbReference type="FunFam" id="3.40.50.300:FF:000287">
    <property type="entry name" value="Multidrug ABC transporter ATP-binding protein"/>
    <property type="match status" value="1"/>
</dbReference>
<feature type="transmembrane region" description="Helical" evidence="12">
    <location>
        <begin position="190"/>
        <end position="209"/>
    </location>
</feature>
<evidence type="ECO:0000256" key="11">
    <source>
        <dbReference type="SAM" id="MobiDB-lite"/>
    </source>
</evidence>
<dbReference type="InterPro" id="IPR003593">
    <property type="entry name" value="AAA+_ATPase"/>
</dbReference>
<dbReference type="GO" id="GO:0005524">
    <property type="term" value="F:ATP binding"/>
    <property type="evidence" value="ECO:0007669"/>
    <property type="project" value="UniProtKB-KW"/>
</dbReference>
<dbReference type="Pfam" id="PF00664">
    <property type="entry name" value="ABC_membrane"/>
    <property type="match status" value="1"/>
</dbReference>
<dbReference type="InterPro" id="IPR027417">
    <property type="entry name" value="P-loop_NTPase"/>
</dbReference>
<dbReference type="Proteomes" id="UP000002979">
    <property type="component" value="Unassembled WGS sequence"/>
</dbReference>
<evidence type="ECO:0000256" key="6">
    <source>
        <dbReference type="ARBA" id="ARBA00022989"/>
    </source>
</evidence>
<dbReference type="GO" id="GO:0005886">
    <property type="term" value="C:plasma membrane"/>
    <property type="evidence" value="ECO:0007669"/>
    <property type="project" value="UniProtKB-SubCell"/>
</dbReference>
<dbReference type="SUPFAM" id="SSF90123">
    <property type="entry name" value="ABC transporter transmembrane region"/>
    <property type="match status" value="1"/>
</dbReference>
<dbReference type="Gene3D" id="3.40.50.300">
    <property type="entry name" value="P-loop containing nucleotide triphosphate hydrolases"/>
    <property type="match status" value="1"/>
</dbReference>
<dbReference type="EMBL" id="AAVN02000004">
    <property type="protein sequence ID" value="EBA39623.1"/>
    <property type="molecule type" value="Genomic_DNA"/>
</dbReference>
<keyword evidence="5 15" id="KW-0067">ATP-binding</keyword>
<dbReference type="InterPro" id="IPR017871">
    <property type="entry name" value="ABC_transporter-like_CS"/>
</dbReference>
<evidence type="ECO:0000313" key="15">
    <source>
        <dbReference type="EMBL" id="EBA39623.1"/>
    </source>
</evidence>
<dbReference type="InterPro" id="IPR039421">
    <property type="entry name" value="Type_1_exporter"/>
</dbReference>
<accession>A4E9V5</accession>
<comment type="similarity">
    <text evidence="9">Belongs to the ABC transporter superfamily. Lipid exporter (TC 3.A.1.106) family.</text>
</comment>
<comment type="subcellular location">
    <subcellularLocation>
        <location evidence="1">Cell membrane</location>
        <topology evidence="1">Multi-pass membrane protein</topology>
    </subcellularLocation>
</comment>
<dbReference type="SMART" id="SM00382">
    <property type="entry name" value="AAA"/>
    <property type="match status" value="1"/>
</dbReference>
<evidence type="ECO:0000256" key="3">
    <source>
        <dbReference type="ARBA" id="ARBA00022692"/>
    </source>
</evidence>
<evidence type="ECO:0000313" key="16">
    <source>
        <dbReference type="Proteomes" id="UP000002979"/>
    </source>
</evidence>
<feature type="transmembrane region" description="Helical" evidence="12">
    <location>
        <begin position="87"/>
        <end position="105"/>
    </location>
</feature>
<comment type="caution">
    <text evidence="15">The sequence shown here is derived from an EMBL/GenBank/DDBJ whole genome shotgun (WGS) entry which is preliminary data.</text>
</comment>
<evidence type="ECO:0000256" key="2">
    <source>
        <dbReference type="ARBA" id="ARBA00022448"/>
    </source>
</evidence>
<dbReference type="AlphaFoldDB" id="A4E9V5"/>
<evidence type="ECO:0000256" key="9">
    <source>
        <dbReference type="ARBA" id="ARBA00061644"/>
    </source>
</evidence>
<organism evidence="15 16">
    <name type="scientific">Collinsella aerofaciens (strain ATCC 25986 / DSM 3979 / JCM 10188 / KCTC 3647 / NCTC 11838 / VPI 1003)</name>
    <dbReference type="NCBI Taxonomy" id="411903"/>
    <lineage>
        <taxon>Bacteria</taxon>
        <taxon>Bacillati</taxon>
        <taxon>Actinomycetota</taxon>
        <taxon>Coriobacteriia</taxon>
        <taxon>Coriobacteriales</taxon>
        <taxon>Coriobacteriaceae</taxon>
        <taxon>Collinsella</taxon>
    </lineage>
</organism>
<dbReference type="SUPFAM" id="SSF52540">
    <property type="entry name" value="P-loop containing nucleoside triphosphate hydrolases"/>
    <property type="match status" value="1"/>
</dbReference>
<protein>
    <recommendedName>
        <fullName evidence="10">Fatty acid ABC transporter ATP-binding/permease protein</fullName>
    </recommendedName>
</protein>
<dbReference type="InterPro" id="IPR003439">
    <property type="entry name" value="ABC_transporter-like_ATP-bd"/>
</dbReference>
<keyword evidence="3 12" id="KW-0812">Transmembrane</keyword>
<dbReference type="PROSITE" id="PS50929">
    <property type="entry name" value="ABC_TM1F"/>
    <property type="match status" value="1"/>
</dbReference>
<gene>
    <name evidence="15" type="ORF">COLAER_01209</name>
</gene>
<evidence type="ECO:0000256" key="10">
    <source>
        <dbReference type="ARBA" id="ARBA00071747"/>
    </source>
</evidence>
<dbReference type="Gene3D" id="1.20.1560.10">
    <property type="entry name" value="ABC transporter type 1, transmembrane domain"/>
    <property type="match status" value="1"/>
</dbReference>
<keyword evidence="4" id="KW-0547">Nucleotide-binding</keyword>
<keyword evidence="7 12" id="KW-0472">Membrane</keyword>
<evidence type="ECO:0000256" key="8">
    <source>
        <dbReference type="ARBA" id="ARBA00055053"/>
    </source>
</evidence>
<name>A4E9V5_COLAA</name>
<feature type="domain" description="ABC transmembrane type-1" evidence="14">
    <location>
        <begin position="57"/>
        <end position="333"/>
    </location>
</feature>
<keyword evidence="6 12" id="KW-1133">Transmembrane helix</keyword>
<feature type="domain" description="ABC transporter" evidence="13">
    <location>
        <begin position="367"/>
        <end position="604"/>
    </location>
</feature>
<dbReference type="PANTHER" id="PTHR24221:SF654">
    <property type="entry name" value="ATP-BINDING CASSETTE SUB-FAMILY B MEMBER 6"/>
    <property type="match status" value="1"/>
</dbReference>
<sequence length="612" mass="67131">MAFRPIRRERKPMSQRNTSPLKRSTVRRTLQRFWDVTRTQPLIVFLSVFSSAGYIFLLTFANTYVMALIVDRVQAGPVAGDQVFEVFGPYILALVLVNLVGQILSKLQDYTVYKLEIAGNYHLARLCFDTLSNQSMTFHTSRFGGSLVSQTSRFMSGYTGLVDVTVYSLIPTITSVICTVAALAPVVPTFTVILVCIMVVYIAFVWLMYKRIMPLSAATSAAQNKLSGVLSDAVTNILAVKTCGREDFERDLFDAADRAARDAETVSMHAMMQRNFTTSGLIVITMAVVSVFVAGGNAWFGISAGSLVMIFTYTYNLTMRLNYVSSMMQRINRALGDAAETTRVLDEPRLVADDENAPELKVTEGAIDFEHLSFAYRDAAAGESVFDDLTLHVAAGQRVGLVGKSGSGKTTLTKLLLRLDDVQGGRVLVDGQDVSHCTQQSLRRQVAYVPQEALLFHRSIRENIAYGRPDATDEQIREAARLANATEFIDRLPRGFDTMVGERGVKLSGGQRQRVAIARAILTDAPILVLDEATSALDSESEALVQEALENLMRGRTSIVVAHRLSTVAALDRIVVLADGEIVEDGTHAQLVEAGGEYASLWSRQTGAFLEA</sequence>
<dbReference type="InterPro" id="IPR036640">
    <property type="entry name" value="ABC1_TM_sf"/>
</dbReference>
<feature type="transmembrane region" description="Helical" evidence="12">
    <location>
        <begin position="276"/>
        <end position="293"/>
    </location>
</feature>
<dbReference type="GO" id="GO:0034040">
    <property type="term" value="F:ATPase-coupled lipid transmembrane transporter activity"/>
    <property type="evidence" value="ECO:0007669"/>
    <property type="project" value="TreeGrafter"/>
</dbReference>
<dbReference type="PROSITE" id="PS50893">
    <property type="entry name" value="ABC_TRANSPORTER_2"/>
    <property type="match status" value="1"/>
</dbReference>